<feature type="compositionally biased region" description="Basic and acidic residues" evidence="1">
    <location>
        <begin position="1"/>
        <end position="14"/>
    </location>
</feature>
<feature type="region of interest" description="Disordered" evidence="1">
    <location>
        <begin position="1"/>
        <end position="37"/>
    </location>
</feature>
<dbReference type="AlphaFoldDB" id="A0A5B7H1Y4"/>
<accession>A0A5B7H1Y4</accession>
<comment type="caution">
    <text evidence="2">The sequence shown here is derived from an EMBL/GenBank/DDBJ whole genome shotgun (WGS) entry which is preliminary data.</text>
</comment>
<name>A0A5B7H1Y4_PORTR</name>
<evidence type="ECO:0000256" key="1">
    <source>
        <dbReference type="SAM" id="MobiDB-lite"/>
    </source>
</evidence>
<gene>
    <name evidence="2" type="ORF">E2C01_059218</name>
</gene>
<feature type="region of interest" description="Disordered" evidence="1">
    <location>
        <begin position="58"/>
        <end position="92"/>
    </location>
</feature>
<organism evidence="2 3">
    <name type="scientific">Portunus trituberculatus</name>
    <name type="common">Swimming crab</name>
    <name type="synonym">Neptunus trituberculatus</name>
    <dbReference type="NCBI Taxonomy" id="210409"/>
    <lineage>
        <taxon>Eukaryota</taxon>
        <taxon>Metazoa</taxon>
        <taxon>Ecdysozoa</taxon>
        <taxon>Arthropoda</taxon>
        <taxon>Crustacea</taxon>
        <taxon>Multicrustacea</taxon>
        <taxon>Malacostraca</taxon>
        <taxon>Eumalacostraca</taxon>
        <taxon>Eucarida</taxon>
        <taxon>Decapoda</taxon>
        <taxon>Pleocyemata</taxon>
        <taxon>Brachyura</taxon>
        <taxon>Eubrachyura</taxon>
        <taxon>Portunoidea</taxon>
        <taxon>Portunidae</taxon>
        <taxon>Portuninae</taxon>
        <taxon>Portunus</taxon>
    </lineage>
</organism>
<feature type="compositionally biased region" description="Polar residues" evidence="1">
    <location>
        <begin position="74"/>
        <end position="92"/>
    </location>
</feature>
<proteinExistence type="predicted"/>
<reference evidence="2 3" key="1">
    <citation type="submission" date="2019-05" db="EMBL/GenBank/DDBJ databases">
        <title>Another draft genome of Portunus trituberculatus and its Hox gene families provides insights of decapod evolution.</title>
        <authorList>
            <person name="Jeong J.-H."/>
            <person name="Song I."/>
            <person name="Kim S."/>
            <person name="Choi T."/>
            <person name="Kim D."/>
            <person name="Ryu S."/>
            <person name="Kim W."/>
        </authorList>
    </citation>
    <scope>NUCLEOTIDE SEQUENCE [LARGE SCALE GENOMIC DNA]</scope>
    <source>
        <tissue evidence="2">Muscle</tissue>
    </source>
</reference>
<evidence type="ECO:0000313" key="2">
    <source>
        <dbReference type="EMBL" id="MPC65092.1"/>
    </source>
</evidence>
<dbReference type="EMBL" id="VSRR010022918">
    <property type="protein sequence ID" value="MPC65092.1"/>
    <property type="molecule type" value="Genomic_DNA"/>
</dbReference>
<keyword evidence="3" id="KW-1185">Reference proteome</keyword>
<sequence>MERNLKDELEDRVNGKATPPPPPPPAFNHQHHHEQQQQCRLVHTAGLKLALSTHSTARVSRAHQALPPHAAKDLSTTSTFSAHPLPTQEQQQCGRLNTTPTLHFLTGLTSAAVTPPLHRLL</sequence>
<evidence type="ECO:0000313" key="3">
    <source>
        <dbReference type="Proteomes" id="UP000324222"/>
    </source>
</evidence>
<dbReference type="Proteomes" id="UP000324222">
    <property type="component" value="Unassembled WGS sequence"/>
</dbReference>
<protein>
    <submittedName>
        <fullName evidence="2">Uncharacterized protein</fullName>
    </submittedName>
</protein>